<dbReference type="Proteomes" id="UP000663829">
    <property type="component" value="Unassembled WGS sequence"/>
</dbReference>
<protein>
    <submittedName>
        <fullName evidence="3">Uncharacterized protein</fullName>
    </submittedName>
</protein>
<dbReference type="PANTHER" id="PTHR16078">
    <property type="entry name" value="COILED-COIL DOMAIN-CONTAINING PROTEIN 87"/>
    <property type="match status" value="1"/>
</dbReference>
<dbReference type="InterPro" id="IPR037383">
    <property type="entry name" value="CCDC87"/>
</dbReference>
<dbReference type="Gene3D" id="1.20.58.1520">
    <property type="match status" value="1"/>
</dbReference>
<comment type="caution">
    <text evidence="3">The sequence shown here is derived from an EMBL/GenBank/DDBJ whole genome shotgun (WGS) entry which is preliminary data.</text>
</comment>
<dbReference type="Proteomes" id="UP000681722">
    <property type="component" value="Unassembled WGS sequence"/>
</dbReference>
<gene>
    <name evidence="3" type="ORF">GPM918_LOCUS727</name>
    <name evidence="4" type="ORF">SRO942_LOCUS728</name>
</gene>
<name>A0A813P5C3_9BILA</name>
<keyword evidence="5" id="KW-1185">Reference proteome</keyword>
<accession>A0A813P5C3</accession>
<dbReference type="OrthoDB" id="67750at2759"/>
<dbReference type="Pfam" id="PF10300">
    <property type="entry name" value="Iml2-TPR_39"/>
    <property type="match status" value="1"/>
</dbReference>
<evidence type="ECO:0000313" key="3">
    <source>
        <dbReference type="EMBL" id="CAF0749218.1"/>
    </source>
</evidence>
<feature type="compositionally biased region" description="Low complexity" evidence="2">
    <location>
        <begin position="1"/>
        <end position="18"/>
    </location>
</feature>
<reference evidence="3" key="1">
    <citation type="submission" date="2021-02" db="EMBL/GenBank/DDBJ databases">
        <authorList>
            <person name="Nowell W R."/>
        </authorList>
    </citation>
    <scope>NUCLEOTIDE SEQUENCE</scope>
</reference>
<dbReference type="EMBL" id="CAJOBC010000060">
    <property type="protein sequence ID" value="CAF3528499.1"/>
    <property type="molecule type" value="Genomic_DNA"/>
</dbReference>
<evidence type="ECO:0000313" key="4">
    <source>
        <dbReference type="EMBL" id="CAF3528499.1"/>
    </source>
</evidence>
<evidence type="ECO:0000256" key="2">
    <source>
        <dbReference type="SAM" id="MobiDB-lite"/>
    </source>
</evidence>
<dbReference type="EMBL" id="CAJNOQ010000060">
    <property type="protein sequence ID" value="CAF0749218.1"/>
    <property type="molecule type" value="Genomic_DNA"/>
</dbReference>
<sequence length="1521" mass="178012">MTNSEFSSRPSTTSQSLSDTNTERHRANGHAQKPFNINDAFAVKNNIERQFQNSINQLTIFDERNATEETVRSLADKLIPKRPVTPPDDEVNVDTFPRDIEELLALVRRRLNIRRENCILTFDELSQLATVILTQIRFKWMDIETIFVDHPLIPQKRNNELRRRIFVNILCICESLFENSVKQAQVFHERRVFSDIANMTRLRTLLADNINTLINIHSLREHLASEMVYDERRKRRKNQDDQDENENGVRRSYLSKTSDLLQERPSTRDIVEQFGKSYRYKKLNQSKDSKYYLNEVLSSIPEMNMNRISFTLPTVKETDRLEKKSKEMPTKKLSEDEKSIILREVNNEQPLSLKRSRYGSLPNIHEKFLAEELDLDINQIKFIKLNTTDQIKEQYIPSEDNIDQKKLQHLSNREDLLRLTTETEKELEKEKTDDIPSLIKVLVSTPNIDERIAHHKQTVITIAKRRKSYLNNLKERAQDRPTHPQPQTVEKTIKNIDDDTVVYLDRQLHIGKQIREVYDQLLSTIDVNYYFRMDTDKYVLNCPPHLDLPLAQASSTFSKAKVQQVYNKSIVRRDQPPWSDHIDRKKWVLTPDPKKIEESNKMRKRGGKHHAIVSEPTINLSLIPDPQIIQSYKVKDARQARDFANWRQWWSNEHTSDDYMKYLSTQSTDYLHHIFHLHEKLSKDELNEDEMNLIEERNRAIKEREQKIEELKTRKNKFEQGIWNAETIFLGGLGNEPFLPASEDPIVLFENELERRKPKAVKIDLFDPTTRRKAISSNRLLKTILSNIKQQNIQKRLERIWKLLRMNDNDKLNMAVKYSTLEYENLIEQALDAWEIVLDLIIKREKFICELEEFERHASEPNRFFEKGPYGSSKVRLNESRYRNYLYNQLSILDKQIIVLLDRISADFRDQVTFNGREYRDKMKWDKLEMLHYLQEERRLNYFHSFTKMASNNSAEIDDVEVSTRGLQLFLNNELDESQKLLDTHRYYSPLMHGTWSFVSFMRAVISFDEQRLTQAGYDLSETEKLCANESTNKFKRPLVSSEKKGIEAIGYEEYVIRRILIADCKLYQSILMLIKQELAGLLSAGLLLRKSWKIYEKIHRELYDLFKTKEPNAEQIYGSKPDDVVVQMDDEKTANTTQNNNDLEEDESYLFSTQNSASTVNTTNSGGTDLPLATVKRLLASVSFGYGLFQIALSFIPPRIMKLIKFLGFEGDRKVALTALYFASQSQDVKAPLANLTLLWYHVVIVPFFAIDLTTIVDTSEAETILKLNFNKFGNSTLFIYFQGRMERLQRNLPKALATFHSGLSQPEQAPEQKNNELQQILMYDVVCTGAMGDIKASTNFVKEGIKLLQKKSNPVELFVQKRLEYLKKNSLTVTTAYILVFEMLYLWTTVPCCEHDTLRKMLEIIERFGTDSKDDSRLRPIACLVEGAIQHVLMNLDNAQNCYEEALARVDDTKLNFTRYVAPFSTCELGILEYLHHRNPNRAKEMLTKAKDKYSEFDFDNRLQIRSVAALKMINSSER</sequence>
<evidence type="ECO:0000256" key="1">
    <source>
        <dbReference type="SAM" id="Coils"/>
    </source>
</evidence>
<feature type="coiled-coil region" evidence="1">
    <location>
        <begin position="683"/>
        <end position="721"/>
    </location>
</feature>
<organism evidence="3 5">
    <name type="scientific">Didymodactylos carnosus</name>
    <dbReference type="NCBI Taxonomy" id="1234261"/>
    <lineage>
        <taxon>Eukaryota</taxon>
        <taxon>Metazoa</taxon>
        <taxon>Spiralia</taxon>
        <taxon>Gnathifera</taxon>
        <taxon>Rotifera</taxon>
        <taxon>Eurotatoria</taxon>
        <taxon>Bdelloidea</taxon>
        <taxon>Philodinida</taxon>
        <taxon>Philodinidae</taxon>
        <taxon>Didymodactylos</taxon>
    </lineage>
</organism>
<feature type="region of interest" description="Disordered" evidence="2">
    <location>
        <begin position="230"/>
        <end position="261"/>
    </location>
</feature>
<feature type="region of interest" description="Disordered" evidence="2">
    <location>
        <begin position="1"/>
        <end position="34"/>
    </location>
</feature>
<dbReference type="PANTHER" id="PTHR16078:SF1">
    <property type="entry name" value="COILED-COIL DOMAIN-CONTAINING PROTEIN 87"/>
    <property type="match status" value="1"/>
</dbReference>
<keyword evidence="1" id="KW-0175">Coiled coil</keyword>
<evidence type="ECO:0000313" key="5">
    <source>
        <dbReference type="Proteomes" id="UP000663829"/>
    </source>
</evidence>
<dbReference type="InterPro" id="IPR019412">
    <property type="entry name" value="IML2/TPR_39"/>
</dbReference>
<proteinExistence type="predicted"/>